<feature type="region of interest" description="Disordered" evidence="1">
    <location>
        <begin position="1"/>
        <end position="26"/>
    </location>
</feature>
<dbReference type="SMART" id="SM00450">
    <property type="entry name" value="RHOD"/>
    <property type="match status" value="1"/>
</dbReference>
<evidence type="ECO:0000259" key="2">
    <source>
        <dbReference type="PROSITE" id="PS50206"/>
    </source>
</evidence>
<reference evidence="3" key="1">
    <citation type="journal article" date="2020" name="mSystems">
        <title>Genome- and Community-Level Interaction Insights into Carbon Utilization and Element Cycling Functions of Hydrothermarchaeota in Hydrothermal Sediment.</title>
        <authorList>
            <person name="Zhou Z."/>
            <person name="Liu Y."/>
            <person name="Xu W."/>
            <person name="Pan J."/>
            <person name="Luo Z.H."/>
            <person name="Li M."/>
        </authorList>
    </citation>
    <scope>NUCLEOTIDE SEQUENCE [LARGE SCALE GENOMIC DNA]</scope>
    <source>
        <strain evidence="3">SpSt-418</strain>
    </source>
</reference>
<dbReference type="Gene3D" id="3.40.250.10">
    <property type="entry name" value="Rhodanese-like domain"/>
    <property type="match status" value="1"/>
</dbReference>
<dbReference type="InterPro" id="IPR050229">
    <property type="entry name" value="GlpE_sulfurtransferase"/>
</dbReference>
<feature type="compositionally biased region" description="Basic and acidic residues" evidence="1">
    <location>
        <begin position="10"/>
        <end position="20"/>
    </location>
</feature>
<gene>
    <name evidence="3" type="ORF">ENR64_28525</name>
</gene>
<dbReference type="CDD" id="cd00158">
    <property type="entry name" value="RHOD"/>
    <property type="match status" value="1"/>
</dbReference>
<organism evidence="3">
    <name type="scientific">Oscillatoriales cyanobacterium SpSt-418</name>
    <dbReference type="NCBI Taxonomy" id="2282169"/>
    <lineage>
        <taxon>Bacteria</taxon>
        <taxon>Bacillati</taxon>
        <taxon>Cyanobacteriota</taxon>
        <taxon>Cyanophyceae</taxon>
        <taxon>Oscillatoriophycideae</taxon>
        <taxon>Oscillatoriales</taxon>
    </lineage>
</organism>
<name>A0A7C3PJR3_9CYAN</name>
<dbReference type="PROSITE" id="PS50206">
    <property type="entry name" value="RHODANESE_3"/>
    <property type="match status" value="1"/>
</dbReference>
<sequence length="211" mass="23650">MDNAQQNVEHAGEKVAEGTKDVMNAPYREGQKVLDEVSGKLDEAQLREQDVIARAKDKLPNITPTPPKFKTQVAAYEVKARLQWGEPALTIIDVRDRETFNEAHIMGAECMPLDSLQQIAEESLSPTRDLYIYGENSEQVSRAASILRQAGYQRVAEMQGGIDAWKRINGAMEGFGTNLVPSPGAYNVFSRLKEFAEEKARERELKRSPQK</sequence>
<evidence type="ECO:0000256" key="1">
    <source>
        <dbReference type="SAM" id="MobiDB-lite"/>
    </source>
</evidence>
<dbReference type="PANTHER" id="PTHR43031">
    <property type="entry name" value="FAD-DEPENDENT OXIDOREDUCTASE"/>
    <property type="match status" value="1"/>
</dbReference>
<dbReference type="PANTHER" id="PTHR43031:SF1">
    <property type="entry name" value="PYRIDINE NUCLEOTIDE-DISULPHIDE OXIDOREDUCTASE"/>
    <property type="match status" value="1"/>
</dbReference>
<dbReference type="EMBL" id="DSRU01000428">
    <property type="protein sequence ID" value="HFN01616.1"/>
    <property type="molecule type" value="Genomic_DNA"/>
</dbReference>
<dbReference type="SUPFAM" id="SSF52821">
    <property type="entry name" value="Rhodanese/Cell cycle control phosphatase"/>
    <property type="match status" value="1"/>
</dbReference>
<dbReference type="InterPro" id="IPR001763">
    <property type="entry name" value="Rhodanese-like_dom"/>
</dbReference>
<dbReference type="InterPro" id="IPR036873">
    <property type="entry name" value="Rhodanese-like_dom_sf"/>
</dbReference>
<feature type="domain" description="Rhodanese" evidence="2">
    <location>
        <begin position="85"/>
        <end position="174"/>
    </location>
</feature>
<proteinExistence type="predicted"/>
<comment type="caution">
    <text evidence="3">The sequence shown here is derived from an EMBL/GenBank/DDBJ whole genome shotgun (WGS) entry which is preliminary data.</text>
</comment>
<dbReference type="Pfam" id="PF00581">
    <property type="entry name" value="Rhodanese"/>
    <property type="match status" value="1"/>
</dbReference>
<protein>
    <submittedName>
        <fullName evidence="3">Rhodanese-like domain-containing protein</fullName>
    </submittedName>
</protein>
<evidence type="ECO:0000313" key="3">
    <source>
        <dbReference type="EMBL" id="HFN01616.1"/>
    </source>
</evidence>
<accession>A0A7C3PJR3</accession>
<dbReference type="AlphaFoldDB" id="A0A7C3PJR3"/>